<proteinExistence type="predicted"/>
<comment type="caution">
    <text evidence="1">The sequence shown here is derived from an EMBL/GenBank/DDBJ whole genome shotgun (WGS) entry which is preliminary data.</text>
</comment>
<evidence type="ECO:0000313" key="2">
    <source>
        <dbReference type="Proteomes" id="UP000176689"/>
    </source>
</evidence>
<reference evidence="1 2" key="1">
    <citation type="journal article" date="2016" name="Nat. Commun.">
        <title>Thousands of microbial genomes shed light on interconnected biogeochemical processes in an aquifer system.</title>
        <authorList>
            <person name="Anantharaman K."/>
            <person name="Brown C.T."/>
            <person name="Hug L.A."/>
            <person name="Sharon I."/>
            <person name="Castelle C.J."/>
            <person name="Probst A.J."/>
            <person name="Thomas B.C."/>
            <person name="Singh A."/>
            <person name="Wilkins M.J."/>
            <person name="Karaoz U."/>
            <person name="Brodie E.L."/>
            <person name="Williams K.H."/>
            <person name="Hubbard S.S."/>
            <person name="Banfield J.F."/>
        </authorList>
    </citation>
    <scope>NUCLEOTIDE SEQUENCE [LARGE SCALE GENOMIC DNA]</scope>
</reference>
<organism evidence="1 2">
    <name type="scientific">Candidatus Kaiserbacteria bacterium RIFCSPHIGHO2_12_FULL_53_13</name>
    <dbReference type="NCBI Taxonomy" id="1798502"/>
    <lineage>
        <taxon>Bacteria</taxon>
        <taxon>Candidatus Kaiseribacteriota</taxon>
    </lineage>
</organism>
<evidence type="ECO:0000313" key="1">
    <source>
        <dbReference type="EMBL" id="OGG71217.1"/>
    </source>
</evidence>
<accession>A0A1F6EC77</accession>
<dbReference type="Proteomes" id="UP000176689">
    <property type="component" value="Unassembled WGS sequence"/>
</dbReference>
<dbReference type="AlphaFoldDB" id="A0A1F6EC77"/>
<evidence type="ECO:0008006" key="3">
    <source>
        <dbReference type="Google" id="ProtNLM"/>
    </source>
</evidence>
<name>A0A1F6EC77_9BACT</name>
<protein>
    <recommendedName>
        <fullName evidence="3">Type 4 fimbrial biogenesis protein PilX N-terminal domain-containing protein</fullName>
    </recommendedName>
</protein>
<dbReference type="EMBL" id="MFLP01000008">
    <property type="protein sequence ID" value="OGG71217.1"/>
    <property type="molecule type" value="Genomic_DNA"/>
</dbReference>
<sequence length="163" mass="17292">MHLKRGITLIDTLVGSALMLVVFVGVAAAFQLSVNVVTNNRARAGAVVLADERMEYIRSLPYASVGTTGGNPAGSISQSEIVALNSISYTLRTLIVYADDPKDGLGTADSNGITQDYKAVKVDVSWSSRNGIRHIILVTRVSPPYGVEANTAPFLSRISARAV</sequence>
<gene>
    <name evidence="1" type="ORF">A3F27_01665</name>
</gene>